<feature type="signal peptide" evidence="1">
    <location>
        <begin position="1"/>
        <end position="32"/>
    </location>
</feature>
<organism evidence="3 4">
    <name type="scientific">Vasconcelosia minhoensis LEGE 07310</name>
    <dbReference type="NCBI Taxonomy" id="915328"/>
    <lineage>
        <taxon>Bacteria</taxon>
        <taxon>Bacillati</taxon>
        <taxon>Cyanobacteriota</taxon>
        <taxon>Cyanophyceae</taxon>
        <taxon>Nodosilineales</taxon>
        <taxon>Cymatolegaceae</taxon>
        <taxon>Vasconcelosia</taxon>
        <taxon>Vasconcelosia minhoensis</taxon>
    </lineage>
</organism>
<proteinExistence type="predicted"/>
<keyword evidence="1" id="KW-0732">Signal</keyword>
<accession>A0A8J7DBP0</accession>
<keyword evidence="4" id="KW-1185">Reference proteome</keyword>
<evidence type="ECO:0000256" key="1">
    <source>
        <dbReference type="SAM" id="SignalP"/>
    </source>
</evidence>
<evidence type="ECO:0000259" key="2">
    <source>
        <dbReference type="Pfam" id="PF20670"/>
    </source>
</evidence>
<dbReference type="Pfam" id="PF20670">
    <property type="entry name" value="DUF6816"/>
    <property type="match status" value="1"/>
</dbReference>
<dbReference type="Proteomes" id="UP000636505">
    <property type="component" value="Unassembled WGS sequence"/>
</dbReference>
<evidence type="ECO:0000313" key="3">
    <source>
        <dbReference type="EMBL" id="MBE9076688.1"/>
    </source>
</evidence>
<comment type="caution">
    <text evidence="3">The sequence shown here is derived from an EMBL/GenBank/DDBJ whole genome shotgun (WGS) entry which is preliminary data.</text>
</comment>
<reference evidence="3" key="1">
    <citation type="submission" date="2020-10" db="EMBL/GenBank/DDBJ databases">
        <authorList>
            <person name="Castelo-Branco R."/>
            <person name="Eusebio N."/>
            <person name="Adriana R."/>
            <person name="Vieira A."/>
            <person name="Brugerolle De Fraissinette N."/>
            <person name="Rezende De Castro R."/>
            <person name="Schneider M.P."/>
            <person name="Vasconcelos V."/>
            <person name="Leao P.N."/>
        </authorList>
    </citation>
    <scope>NUCLEOTIDE SEQUENCE</scope>
    <source>
        <strain evidence="3">LEGE 07310</strain>
    </source>
</reference>
<sequence length="110" mass="12320">MNPLLWRRIRRNLLWIALLLFVWLTCSGQAQAGALSERLAKFSNWQTKPPVATAAGDLIYPDWMVATWQMTTTLVDMAAPLAPTVVTPGFDGNRQFLPQPVTTLKPELGR</sequence>
<evidence type="ECO:0000313" key="4">
    <source>
        <dbReference type="Proteomes" id="UP000636505"/>
    </source>
</evidence>
<protein>
    <recommendedName>
        <fullName evidence="2">DUF6816 domain-containing protein</fullName>
    </recommendedName>
</protein>
<feature type="domain" description="DUF6816" evidence="2">
    <location>
        <begin position="54"/>
        <end position="101"/>
    </location>
</feature>
<dbReference type="EMBL" id="JADEXG010000008">
    <property type="protein sequence ID" value="MBE9076688.1"/>
    <property type="molecule type" value="Genomic_DNA"/>
</dbReference>
<name>A0A8J7DBP0_9CYAN</name>
<dbReference type="RefSeq" id="WP_193905349.1">
    <property type="nucleotide sequence ID" value="NZ_JADEXG010000008.1"/>
</dbReference>
<dbReference type="AlphaFoldDB" id="A0A8J7DBP0"/>
<gene>
    <name evidence="3" type="ORF">IQ241_05145</name>
</gene>
<dbReference type="InterPro" id="IPR049213">
    <property type="entry name" value="DUF6816"/>
</dbReference>
<feature type="chain" id="PRO_5035285045" description="DUF6816 domain-containing protein" evidence="1">
    <location>
        <begin position="33"/>
        <end position="110"/>
    </location>
</feature>